<reference evidence="10 11" key="1">
    <citation type="journal article" date="2018" name="Mycol. Prog.">
        <title>Coniella lustricola, a new species from submerged detritus.</title>
        <authorList>
            <person name="Raudabaugh D.B."/>
            <person name="Iturriaga T."/>
            <person name="Carver A."/>
            <person name="Mondo S."/>
            <person name="Pangilinan J."/>
            <person name="Lipzen A."/>
            <person name="He G."/>
            <person name="Amirebrahimi M."/>
            <person name="Grigoriev I.V."/>
            <person name="Miller A.N."/>
        </authorList>
    </citation>
    <scope>NUCLEOTIDE SEQUENCE [LARGE SCALE GENOMIC DNA]</scope>
    <source>
        <strain evidence="10 11">B22-T-1</strain>
    </source>
</reference>
<dbReference type="Proteomes" id="UP000241462">
    <property type="component" value="Unassembled WGS sequence"/>
</dbReference>
<comment type="subunit">
    <text evidence="7">Homohexamer. Binds to nucleic acids. Binds single-stranded DNA and RNA with higher affinity than double-stranded DNA.</text>
</comment>
<evidence type="ECO:0000256" key="7">
    <source>
        <dbReference type="ARBA" id="ARBA00026080"/>
    </source>
</evidence>
<dbReference type="SUPFAM" id="SSF54001">
    <property type="entry name" value="Cysteine proteinases"/>
    <property type="match status" value="1"/>
</dbReference>
<keyword evidence="5 8" id="KW-0788">Thiol protease</keyword>
<evidence type="ECO:0000256" key="5">
    <source>
        <dbReference type="ARBA" id="ARBA00022807"/>
    </source>
</evidence>
<keyword evidence="8" id="KW-0496">Mitochondrion</keyword>
<dbReference type="GO" id="GO:0009636">
    <property type="term" value="P:response to toxic substance"/>
    <property type="evidence" value="ECO:0007669"/>
    <property type="project" value="TreeGrafter"/>
</dbReference>
<dbReference type="Gene3D" id="3.90.70.10">
    <property type="entry name" value="Cysteine proteinases"/>
    <property type="match status" value="1"/>
</dbReference>
<gene>
    <name evidence="10" type="ORF">BD289DRAFT_453570</name>
</gene>
<name>A0A2T3A6Z7_9PEZI</name>
<proteinExistence type="inferred from homology"/>
<dbReference type="FunCoup" id="A0A2T3A6Z7">
    <property type="interactions" value="684"/>
</dbReference>
<accession>A0A2T3A6Z7</accession>
<dbReference type="GO" id="GO:0043418">
    <property type="term" value="P:homocysteine catabolic process"/>
    <property type="evidence" value="ECO:0007669"/>
    <property type="project" value="TreeGrafter"/>
</dbReference>
<evidence type="ECO:0000256" key="1">
    <source>
        <dbReference type="ARBA" id="ARBA00000423"/>
    </source>
</evidence>
<dbReference type="PANTHER" id="PTHR10363:SF2">
    <property type="entry name" value="BLEOMYCIN HYDROLASE"/>
    <property type="match status" value="1"/>
</dbReference>
<evidence type="ECO:0000256" key="2">
    <source>
        <dbReference type="ARBA" id="ARBA00022490"/>
    </source>
</evidence>
<comment type="catalytic activity">
    <reaction evidence="1 8">
        <text>Inactivates bleomycin B2 (a cytotoxic glycometallopeptide) by hydrolysis of a carboxyamide bond of beta-aminoalanine, but also shows general aminopeptidase activity. The specificity varies somewhat with source, but amino acid arylamides of Met, Leu and Ala are preferred.</text>
        <dbReference type="EC" id="3.4.22.40"/>
    </reaction>
</comment>
<dbReference type="GO" id="GO:0004197">
    <property type="term" value="F:cysteine-type endopeptidase activity"/>
    <property type="evidence" value="ECO:0007669"/>
    <property type="project" value="UniProtKB-EC"/>
</dbReference>
<feature type="active site" evidence="9">
    <location>
        <position position="445"/>
    </location>
</feature>
<comment type="function">
    <text evidence="8">Has aminopeptidase activity, shortening substrate peptides sequentially by 1 amino acid. Has bleomycin hydrolase activity, which can protect the cell from the toxic effects of bleomycin. Has homocysteine-thiolactonase activity, protecting the cell against homocysteine toxicity.</text>
</comment>
<evidence type="ECO:0000313" key="11">
    <source>
        <dbReference type="Proteomes" id="UP000241462"/>
    </source>
</evidence>
<comment type="subcellular location">
    <subcellularLocation>
        <location evidence="8">Mitochondrion</location>
    </subcellularLocation>
    <subcellularLocation>
        <location evidence="8">Cytoplasm</location>
    </subcellularLocation>
</comment>
<dbReference type="InterPro" id="IPR004134">
    <property type="entry name" value="Peptidase_C1B"/>
</dbReference>
<organism evidence="10 11">
    <name type="scientific">Coniella lustricola</name>
    <dbReference type="NCBI Taxonomy" id="2025994"/>
    <lineage>
        <taxon>Eukaryota</taxon>
        <taxon>Fungi</taxon>
        <taxon>Dikarya</taxon>
        <taxon>Ascomycota</taxon>
        <taxon>Pezizomycotina</taxon>
        <taxon>Sordariomycetes</taxon>
        <taxon>Sordariomycetidae</taxon>
        <taxon>Diaporthales</taxon>
        <taxon>Schizoparmaceae</taxon>
        <taxon>Coniella</taxon>
    </lineage>
</organism>
<feature type="active site" evidence="9">
    <location>
        <position position="468"/>
    </location>
</feature>
<keyword evidence="3 8" id="KW-0645">Protease</keyword>
<dbReference type="AlphaFoldDB" id="A0A2T3A6Z7"/>
<dbReference type="OrthoDB" id="2666448at2759"/>
<dbReference type="InterPro" id="IPR000169">
    <property type="entry name" value="Pept_cys_AS"/>
</dbReference>
<dbReference type="GO" id="GO:0005739">
    <property type="term" value="C:mitochondrion"/>
    <property type="evidence" value="ECO:0007669"/>
    <property type="project" value="UniProtKB-SubCell"/>
</dbReference>
<evidence type="ECO:0000256" key="3">
    <source>
        <dbReference type="ARBA" id="ARBA00022670"/>
    </source>
</evidence>
<dbReference type="EMBL" id="KZ678451">
    <property type="protein sequence ID" value="PSR83971.1"/>
    <property type="molecule type" value="Genomic_DNA"/>
</dbReference>
<dbReference type="GO" id="GO:0070005">
    <property type="term" value="F:cysteine-type aminopeptidase activity"/>
    <property type="evidence" value="ECO:0007669"/>
    <property type="project" value="InterPro"/>
</dbReference>
<evidence type="ECO:0000256" key="8">
    <source>
        <dbReference type="PIRNR" id="PIRNR005700"/>
    </source>
</evidence>
<evidence type="ECO:0000256" key="9">
    <source>
        <dbReference type="PIRSR" id="PIRSR005700-1"/>
    </source>
</evidence>
<protein>
    <recommendedName>
        <fullName evidence="8">Cysteine proteinase 1, mitochondrial</fullName>
        <ecNumber evidence="8">3.4.22.40</ecNumber>
    </recommendedName>
</protein>
<dbReference type="EC" id="3.4.22.40" evidence="8"/>
<dbReference type="PROSITE" id="PS00139">
    <property type="entry name" value="THIOL_PROTEASE_CYS"/>
    <property type="match status" value="1"/>
</dbReference>
<comment type="function">
    <text evidence="6">The normal physiological role of the enzyme is unknown, but it is not essential for the viability of yeast cells. Has aminopeptidase activity, shortening substrate peptides sequentially by 1 amino acid. Has bleomycin hydrolase activity, which can protect the cell from the toxic effects of bleomycin. Has homocysteine-thiolactonase activity, protecting the cell against homocysteine toxicity. Acts as a repressor in the GAL4 regulatory system, but this does not require either the peptidase or nucleic acid-binding activities.</text>
</comment>
<evidence type="ECO:0000313" key="10">
    <source>
        <dbReference type="EMBL" id="PSR83971.1"/>
    </source>
</evidence>
<dbReference type="PIRSF" id="PIRSF005700">
    <property type="entry name" value="PepC"/>
    <property type="match status" value="1"/>
</dbReference>
<evidence type="ECO:0000256" key="4">
    <source>
        <dbReference type="ARBA" id="ARBA00022801"/>
    </source>
</evidence>
<dbReference type="GO" id="GO:0006508">
    <property type="term" value="P:proteolysis"/>
    <property type="evidence" value="ECO:0007669"/>
    <property type="project" value="UniProtKB-KW"/>
</dbReference>
<keyword evidence="4 8" id="KW-0378">Hydrolase</keyword>
<comment type="similarity">
    <text evidence="8">Belongs to the peptidase C1 family.</text>
</comment>
<feature type="active site" evidence="9">
    <location>
        <position position="141"/>
    </location>
</feature>
<dbReference type="CDD" id="cd00585">
    <property type="entry name" value="Peptidase_C1B"/>
    <property type="match status" value="1"/>
</dbReference>
<keyword evidence="2 8" id="KW-0963">Cytoplasm</keyword>
<dbReference type="Pfam" id="PF03051">
    <property type="entry name" value="Peptidase_C1_2"/>
    <property type="match status" value="1"/>
</dbReference>
<dbReference type="STRING" id="2025994.A0A2T3A6Z7"/>
<dbReference type="InParanoid" id="A0A2T3A6Z7"/>
<dbReference type="InterPro" id="IPR038765">
    <property type="entry name" value="Papain-like_cys_pep_sf"/>
</dbReference>
<dbReference type="PANTHER" id="PTHR10363">
    <property type="entry name" value="BLEOMYCIN HYDROLASE"/>
    <property type="match status" value="1"/>
</dbReference>
<keyword evidence="11" id="KW-1185">Reference proteome</keyword>
<evidence type="ECO:0000256" key="6">
    <source>
        <dbReference type="ARBA" id="ARBA00025347"/>
    </source>
</evidence>
<sequence length="526" mass="58100">MGSNQSTVTGAEKVLIERLRALEIEKRQAATNTATNEDGFVEVNDNDLDTAGVFTEFDEKALSGSALRRSPTSLNVDQLEGWQARVLQDPKNRLALSALSAANIKKVLMSRAATIADQQVYNIKIPFEGAPITNQRSSGRCWLFAATNVFRVALMQKYNIESFELSQNYLFFWDKLEKANFFLEQIIDTADLDLDSRLVQTLVQSPLSDGGQWDMVYNLVAKYGLVPQVLYPDSFNAKASSTINTIIFTKLREGALLLRSLLRSPSATTATDIASTKARIVKEIHAILVLTLGPPPPPTDTFTWQFLDKSGKAKEVRATPLDFASDIWSSEFRITSSVISSLVSLVHDPRNPPLSLLTVDRLGNIVGGRGITYINVGMSTLKQACVSMLKAGLPVFFGSDVGQFSDTTTGVMDLNLIDYELGFNVSLLGMDKAARLRTGESAMTHAMVLTAVHVDDKTGKTVRWRVQNSWGTEPGTEGWFVMSDAWMDQFVYQAVVDPKFLPKEVRDVLKKEPILLPLWDPMGSLA</sequence>
<dbReference type="FunFam" id="3.90.70.10:FF:000021">
    <property type="entry name" value="Bleomycin hydrolase"/>
    <property type="match status" value="1"/>
</dbReference>